<gene>
    <name evidence="2" type="ORF">SAMN04487891_105106</name>
    <name evidence="3" type="ORF">SAMN05216293_2708</name>
</gene>
<keyword evidence="1" id="KW-0732">Signal</keyword>
<dbReference type="OrthoDB" id="839924at2"/>
<evidence type="ECO:0000256" key="1">
    <source>
        <dbReference type="SAM" id="SignalP"/>
    </source>
</evidence>
<reference evidence="3 4" key="1">
    <citation type="submission" date="2016-11" db="EMBL/GenBank/DDBJ databases">
        <authorList>
            <person name="Varghese N."/>
            <person name="Submissions S."/>
        </authorList>
    </citation>
    <scope>NUCLEOTIDE SEQUENCE [LARGE SCALE GENOMIC DNA]</scope>
    <source>
        <strain evidence="3 4">CGMCC 1.12174</strain>
        <strain evidence="2 5">DSM 26351</strain>
    </source>
</reference>
<dbReference type="STRING" id="1055723.SAMN05216293_2708"/>
<sequence length="69" mass="7065">MKNKMIVLVAAGMLTLTGLAQGLTASGNNSCPLEGTPDCPKIGCPLVGTPECPYESAATVELPACCRKK</sequence>
<accession>A0A1M6Y3U1</accession>
<dbReference type="AlphaFoldDB" id="A0A1M6Y3U1"/>
<dbReference type="Proteomes" id="UP000184031">
    <property type="component" value="Unassembled WGS sequence"/>
</dbReference>
<dbReference type="RefSeq" id="WP_072880731.1">
    <property type="nucleotide sequence ID" value="NZ_FOKU01000005.1"/>
</dbReference>
<dbReference type="Proteomes" id="UP000198940">
    <property type="component" value="Unassembled WGS sequence"/>
</dbReference>
<feature type="chain" id="PRO_5009922689" evidence="1">
    <location>
        <begin position="21"/>
        <end position="69"/>
    </location>
</feature>
<dbReference type="EMBL" id="FRAT01000007">
    <property type="protein sequence ID" value="SHL12739.1"/>
    <property type="molecule type" value="Genomic_DNA"/>
</dbReference>
<name>A0A1M6Y3U1_9FLAO</name>
<organism evidence="3 4">
    <name type="scientific">Flagellimonas taeanensis</name>
    <dbReference type="NCBI Taxonomy" id="1005926"/>
    <lineage>
        <taxon>Bacteria</taxon>
        <taxon>Pseudomonadati</taxon>
        <taxon>Bacteroidota</taxon>
        <taxon>Flavobacteriia</taxon>
        <taxon>Flavobacteriales</taxon>
        <taxon>Flavobacteriaceae</taxon>
        <taxon>Flagellimonas</taxon>
    </lineage>
</organism>
<protein>
    <submittedName>
        <fullName evidence="3">Uncharacterized protein</fullName>
    </submittedName>
</protein>
<evidence type="ECO:0000313" key="5">
    <source>
        <dbReference type="Proteomes" id="UP000198940"/>
    </source>
</evidence>
<evidence type="ECO:0000313" key="3">
    <source>
        <dbReference type="EMBL" id="SHL12739.1"/>
    </source>
</evidence>
<evidence type="ECO:0000313" key="2">
    <source>
        <dbReference type="EMBL" id="SFC05144.1"/>
    </source>
</evidence>
<dbReference type="EMBL" id="FOKU01000005">
    <property type="protein sequence ID" value="SFC05144.1"/>
    <property type="molecule type" value="Genomic_DNA"/>
</dbReference>
<proteinExistence type="predicted"/>
<keyword evidence="5" id="KW-1185">Reference proteome</keyword>
<comment type="caution">
    <text evidence="3">The sequence shown here is derived from an EMBL/GenBank/DDBJ whole genome shotgun (WGS) entry which is preliminary data.</text>
</comment>
<feature type="signal peptide" evidence="1">
    <location>
        <begin position="1"/>
        <end position="20"/>
    </location>
</feature>
<evidence type="ECO:0000313" key="4">
    <source>
        <dbReference type="Proteomes" id="UP000184031"/>
    </source>
</evidence>